<protein>
    <submittedName>
        <fullName evidence="1">Uncharacterized protein</fullName>
    </submittedName>
</protein>
<gene>
    <name evidence="1" type="ORF">O181_002342</name>
</gene>
<organism evidence="1 2">
    <name type="scientific">Austropuccinia psidii MF-1</name>
    <dbReference type="NCBI Taxonomy" id="1389203"/>
    <lineage>
        <taxon>Eukaryota</taxon>
        <taxon>Fungi</taxon>
        <taxon>Dikarya</taxon>
        <taxon>Basidiomycota</taxon>
        <taxon>Pucciniomycotina</taxon>
        <taxon>Pucciniomycetes</taxon>
        <taxon>Pucciniales</taxon>
        <taxon>Sphaerophragmiaceae</taxon>
        <taxon>Austropuccinia</taxon>
    </lineage>
</organism>
<dbReference type="Proteomes" id="UP000765509">
    <property type="component" value="Unassembled WGS sequence"/>
</dbReference>
<reference evidence="1" key="1">
    <citation type="submission" date="2021-03" db="EMBL/GenBank/DDBJ databases">
        <title>Draft genome sequence of rust myrtle Austropuccinia psidii MF-1, a brazilian biotype.</title>
        <authorList>
            <person name="Quecine M.C."/>
            <person name="Pachon D.M.R."/>
            <person name="Bonatelli M.L."/>
            <person name="Correr F.H."/>
            <person name="Franceschini L.M."/>
            <person name="Leite T.F."/>
            <person name="Margarido G.R.A."/>
            <person name="Almeida C.A."/>
            <person name="Ferrarezi J.A."/>
            <person name="Labate C.A."/>
        </authorList>
    </citation>
    <scope>NUCLEOTIDE SEQUENCE</scope>
    <source>
        <strain evidence="1">MF-1</strain>
    </source>
</reference>
<evidence type="ECO:0000313" key="1">
    <source>
        <dbReference type="EMBL" id="MBW0462627.1"/>
    </source>
</evidence>
<evidence type="ECO:0000313" key="2">
    <source>
        <dbReference type="Proteomes" id="UP000765509"/>
    </source>
</evidence>
<sequence length="152" mass="17205">MSGLMSGINSLTEKVQMLQLDLESREKINPELSWAPENQPSNPVQRKFWEDPLSVHFSINPKHVTLALNGKNYVTWVKAFRTTMQLIFNIPLASMDSFFPTITANDSCSVNSVLLQTIDNSTKNSIEKNHQLWLQSSLQSRNTSTYSCVLIS</sequence>
<name>A0A9Q3GDV9_9BASI</name>
<comment type="caution">
    <text evidence="1">The sequence shown here is derived from an EMBL/GenBank/DDBJ whole genome shotgun (WGS) entry which is preliminary data.</text>
</comment>
<keyword evidence="2" id="KW-1185">Reference proteome</keyword>
<accession>A0A9Q3GDV9</accession>
<dbReference type="AlphaFoldDB" id="A0A9Q3GDV9"/>
<dbReference type="EMBL" id="AVOT02000389">
    <property type="protein sequence ID" value="MBW0462627.1"/>
    <property type="molecule type" value="Genomic_DNA"/>
</dbReference>
<proteinExistence type="predicted"/>